<feature type="region of interest" description="Disordered" evidence="1">
    <location>
        <begin position="206"/>
        <end position="225"/>
    </location>
</feature>
<sequence length="225" mass="25718">MLRKKLHQVHDYNGKSGNGRVDWPYYDVCYGIWGTSHSANPVALLSSMDSEEVSAELASSEAAASSTTSSSVPAFGTSLETMEEISREIHSESPQPPPAKKAKKRLSRTEIIVKEVKDLFFEMDRDFEERERVRLAEQRQYEERLRREASQAREEEMAKQMSMLRELQETQNRFLGELLCRMPAPAPTHYYVPPYNACFHNLSTSEDTENSTFTPLSSSSFLHLE</sequence>
<accession>A0AA88QC45</accession>
<organism evidence="2 3">
    <name type="scientific">Cirrhinus molitorella</name>
    <name type="common">mud carp</name>
    <dbReference type="NCBI Taxonomy" id="172907"/>
    <lineage>
        <taxon>Eukaryota</taxon>
        <taxon>Metazoa</taxon>
        <taxon>Chordata</taxon>
        <taxon>Craniata</taxon>
        <taxon>Vertebrata</taxon>
        <taxon>Euteleostomi</taxon>
        <taxon>Actinopterygii</taxon>
        <taxon>Neopterygii</taxon>
        <taxon>Teleostei</taxon>
        <taxon>Ostariophysi</taxon>
        <taxon>Cypriniformes</taxon>
        <taxon>Cyprinidae</taxon>
        <taxon>Labeoninae</taxon>
        <taxon>Labeonini</taxon>
        <taxon>Cirrhinus</taxon>
    </lineage>
</organism>
<reference evidence="2" key="1">
    <citation type="submission" date="2023-08" db="EMBL/GenBank/DDBJ databases">
        <title>Chromosome-level Genome Assembly of mud carp (Cirrhinus molitorella).</title>
        <authorList>
            <person name="Liu H."/>
        </authorList>
    </citation>
    <scope>NUCLEOTIDE SEQUENCE</scope>
    <source>
        <strain evidence="2">Prfri</strain>
        <tissue evidence="2">Muscle</tissue>
    </source>
</reference>
<keyword evidence="3" id="KW-1185">Reference proteome</keyword>
<gene>
    <name evidence="2" type="ORF">Q8A67_000126</name>
</gene>
<feature type="compositionally biased region" description="Low complexity" evidence="1">
    <location>
        <begin position="211"/>
        <end position="225"/>
    </location>
</feature>
<dbReference type="EMBL" id="JAUYZG010000001">
    <property type="protein sequence ID" value="KAK2915752.1"/>
    <property type="molecule type" value="Genomic_DNA"/>
</dbReference>
<feature type="region of interest" description="Disordered" evidence="1">
    <location>
        <begin position="84"/>
        <end position="105"/>
    </location>
</feature>
<name>A0AA88QC45_9TELE</name>
<evidence type="ECO:0000313" key="3">
    <source>
        <dbReference type="Proteomes" id="UP001187343"/>
    </source>
</evidence>
<protein>
    <submittedName>
        <fullName evidence="2">Uncharacterized protein</fullName>
    </submittedName>
</protein>
<evidence type="ECO:0000256" key="1">
    <source>
        <dbReference type="SAM" id="MobiDB-lite"/>
    </source>
</evidence>
<evidence type="ECO:0000313" key="2">
    <source>
        <dbReference type="EMBL" id="KAK2915752.1"/>
    </source>
</evidence>
<comment type="caution">
    <text evidence="2">The sequence shown here is derived from an EMBL/GenBank/DDBJ whole genome shotgun (WGS) entry which is preliminary data.</text>
</comment>
<dbReference type="Proteomes" id="UP001187343">
    <property type="component" value="Unassembled WGS sequence"/>
</dbReference>
<dbReference type="AlphaFoldDB" id="A0AA88QC45"/>
<proteinExistence type="predicted"/>